<feature type="domain" description="ZSWIM3 N-terminal" evidence="2">
    <location>
        <begin position="6"/>
        <end position="118"/>
    </location>
</feature>
<proteinExistence type="predicted"/>
<dbReference type="EMBL" id="JAPTSV010000001">
    <property type="protein sequence ID" value="KAJ1531346.1"/>
    <property type="molecule type" value="Genomic_DNA"/>
</dbReference>
<name>A0AAV7Y4D6_9NEOP</name>
<evidence type="ECO:0000259" key="1">
    <source>
        <dbReference type="Pfam" id="PF21056"/>
    </source>
</evidence>
<evidence type="ECO:0000313" key="4">
    <source>
        <dbReference type="Proteomes" id="UP001075354"/>
    </source>
</evidence>
<dbReference type="PANTHER" id="PTHR31569">
    <property type="entry name" value="SWIM-TYPE DOMAIN-CONTAINING PROTEIN"/>
    <property type="match status" value="1"/>
</dbReference>
<feature type="domain" description="ZSWIM1/3 RNaseH-like" evidence="1">
    <location>
        <begin position="223"/>
        <end position="294"/>
    </location>
</feature>
<evidence type="ECO:0000313" key="3">
    <source>
        <dbReference type="EMBL" id="KAJ1531346.1"/>
    </source>
</evidence>
<evidence type="ECO:0000259" key="2">
    <source>
        <dbReference type="Pfam" id="PF21599"/>
    </source>
</evidence>
<dbReference type="Proteomes" id="UP001075354">
    <property type="component" value="Chromosome 1"/>
</dbReference>
<reference evidence="3" key="1">
    <citation type="submission" date="2022-12" db="EMBL/GenBank/DDBJ databases">
        <title>Chromosome-level genome assembly of the bean flower thrips Megalurothrips usitatus.</title>
        <authorList>
            <person name="Ma L."/>
            <person name="Liu Q."/>
            <person name="Li H."/>
            <person name="Cai W."/>
        </authorList>
    </citation>
    <scope>NUCLEOTIDE SEQUENCE</scope>
    <source>
        <strain evidence="3">Cailab_2022a</strain>
    </source>
</reference>
<dbReference type="PANTHER" id="PTHR31569:SF4">
    <property type="entry name" value="SWIM-TYPE DOMAIN-CONTAINING PROTEIN"/>
    <property type="match status" value="1"/>
</dbReference>
<dbReference type="InterPro" id="IPR048324">
    <property type="entry name" value="ZSWIM1-3_RNaseH-like"/>
</dbReference>
<dbReference type="Pfam" id="PF21599">
    <property type="entry name" value="ZSWIM3_N"/>
    <property type="match status" value="1"/>
</dbReference>
<organism evidence="3 4">
    <name type="scientific">Megalurothrips usitatus</name>
    <name type="common">bean blossom thrips</name>
    <dbReference type="NCBI Taxonomy" id="439358"/>
    <lineage>
        <taxon>Eukaryota</taxon>
        <taxon>Metazoa</taxon>
        <taxon>Ecdysozoa</taxon>
        <taxon>Arthropoda</taxon>
        <taxon>Hexapoda</taxon>
        <taxon>Insecta</taxon>
        <taxon>Pterygota</taxon>
        <taxon>Neoptera</taxon>
        <taxon>Paraneoptera</taxon>
        <taxon>Thysanoptera</taxon>
        <taxon>Terebrantia</taxon>
        <taxon>Thripoidea</taxon>
        <taxon>Thripidae</taxon>
        <taxon>Megalurothrips</taxon>
    </lineage>
</organism>
<comment type="caution">
    <text evidence="3">The sequence shown here is derived from an EMBL/GenBank/DDBJ whole genome shotgun (WGS) entry which is preliminary data.</text>
</comment>
<gene>
    <name evidence="3" type="ORF">ONE63_000030</name>
</gene>
<dbReference type="InterPro" id="IPR048325">
    <property type="entry name" value="ZSWIM3_N"/>
</dbReference>
<keyword evidence="4" id="KW-1185">Reference proteome</keyword>
<accession>A0AAV7Y4D6</accession>
<dbReference type="Pfam" id="PF21056">
    <property type="entry name" value="ZSWIM1-3_RNaseH-like"/>
    <property type="match status" value="1"/>
</dbReference>
<sequence length="296" mass="33312">MANLLKVGALFKSYKDFETALNDYCTEKSVLFRKVSSISVQKANAALSPADTAYDERLVYKNLTLRCKSGNLVRESQSKGIRPNQWTLNIQCAGQISLCAQTVPQALRVSKLVDIHNHATTKDFAKFYPENRRLKKDADIAQVKGMVLCRGQPIDIRDHVRTNLSVCMTTKDLANFRRELMSSQRKASNGEEDVIKEMNSLLETDPGAVVGIVTAEPTASSADADSTQVAPLLNILFFQTSSMRDLFLKFGEILGIDTTYNTNRHNMHLIVFVVYDNHKNGRVVAFCFVRRERRKL</sequence>
<dbReference type="InterPro" id="IPR052579">
    <property type="entry name" value="Zinc_finger_SWIM"/>
</dbReference>
<dbReference type="AlphaFoldDB" id="A0AAV7Y4D6"/>
<protein>
    <submittedName>
        <fullName evidence="3">Uncharacterized protein</fullName>
    </submittedName>
</protein>